<sequence length="141" mass="15283">MTSPRRHVANRSTTVHASHRNDEPRMKRSKSKSIGASDGNVVGASAFSTTGASSQAVIDDDNSKDNSFDHIDDMSMSMPSGDEAATGGTSDASGGDSLGGRRRGKKLKVSPKVATVKGRKRQQKKKRMLRVEEQWIRNIIQ</sequence>
<dbReference type="Proteomes" id="UP000008022">
    <property type="component" value="Unassembled WGS sequence"/>
</dbReference>
<proteinExistence type="predicted"/>
<evidence type="ECO:0000256" key="1">
    <source>
        <dbReference type="SAM" id="MobiDB-lite"/>
    </source>
</evidence>
<feature type="compositionally biased region" description="Low complexity" evidence="1">
    <location>
        <begin position="43"/>
        <end position="56"/>
    </location>
</feature>
<keyword evidence="3" id="KW-1185">Reference proteome</keyword>
<feature type="compositionally biased region" description="Basic and acidic residues" evidence="1">
    <location>
        <begin position="61"/>
        <end position="73"/>
    </location>
</feature>
<dbReference type="Gramene" id="ORUFI02G06190.1">
    <property type="protein sequence ID" value="ORUFI02G06190.1"/>
    <property type="gene ID" value="ORUFI02G06190"/>
</dbReference>
<name>A0A0E0NAQ7_ORYRU</name>
<reference evidence="3" key="1">
    <citation type="submission" date="2013-06" db="EMBL/GenBank/DDBJ databases">
        <authorList>
            <person name="Zhao Q."/>
        </authorList>
    </citation>
    <scope>NUCLEOTIDE SEQUENCE</scope>
    <source>
        <strain evidence="3">cv. W1943</strain>
    </source>
</reference>
<organism evidence="2 3">
    <name type="scientific">Oryza rufipogon</name>
    <name type="common">Brownbeard rice</name>
    <name type="synonym">Asian wild rice</name>
    <dbReference type="NCBI Taxonomy" id="4529"/>
    <lineage>
        <taxon>Eukaryota</taxon>
        <taxon>Viridiplantae</taxon>
        <taxon>Streptophyta</taxon>
        <taxon>Embryophyta</taxon>
        <taxon>Tracheophyta</taxon>
        <taxon>Spermatophyta</taxon>
        <taxon>Magnoliopsida</taxon>
        <taxon>Liliopsida</taxon>
        <taxon>Poales</taxon>
        <taxon>Poaceae</taxon>
        <taxon>BOP clade</taxon>
        <taxon>Oryzoideae</taxon>
        <taxon>Oryzeae</taxon>
        <taxon>Oryzinae</taxon>
        <taxon>Oryza</taxon>
    </lineage>
</organism>
<dbReference type="HOGENOM" id="CLU_1828473_0_0_1"/>
<feature type="compositionally biased region" description="Basic residues" evidence="1">
    <location>
        <begin position="117"/>
        <end position="127"/>
    </location>
</feature>
<feature type="compositionally biased region" description="Low complexity" evidence="1">
    <location>
        <begin position="84"/>
        <end position="95"/>
    </location>
</feature>
<dbReference type="AlphaFoldDB" id="A0A0E0NAQ7"/>
<accession>A0A0E0NAQ7</accession>
<evidence type="ECO:0000313" key="2">
    <source>
        <dbReference type="EnsemblPlants" id="ORUFI02G06190.1"/>
    </source>
</evidence>
<protein>
    <submittedName>
        <fullName evidence="2">Uncharacterized protein</fullName>
    </submittedName>
</protein>
<feature type="compositionally biased region" description="Basic residues" evidence="1">
    <location>
        <begin position="100"/>
        <end position="109"/>
    </location>
</feature>
<dbReference type="EnsemblPlants" id="ORUFI02G06190.1">
    <property type="protein sequence ID" value="ORUFI02G06190.1"/>
    <property type="gene ID" value="ORUFI02G06190"/>
</dbReference>
<reference evidence="2" key="2">
    <citation type="submission" date="2015-06" db="UniProtKB">
        <authorList>
            <consortium name="EnsemblPlants"/>
        </authorList>
    </citation>
    <scope>IDENTIFICATION</scope>
</reference>
<evidence type="ECO:0000313" key="3">
    <source>
        <dbReference type="Proteomes" id="UP000008022"/>
    </source>
</evidence>
<feature type="region of interest" description="Disordered" evidence="1">
    <location>
        <begin position="1"/>
        <end position="127"/>
    </location>
</feature>